<dbReference type="Gene3D" id="1.20.58.90">
    <property type="match status" value="1"/>
</dbReference>
<feature type="domain" description="T-SNARE coiled-coil homology" evidence="3">
    <location>
        <begin position="117"/>
        <end position="179"/>
    </location>
</feature>
<dbReference type="SMART" id="SM00397">
    <property type="entry name" value="t_SNARE"/>
    <property type="match status" value="1"/>
</dbReference>
<keyword evidence="2" id="KW-0472">Membrane</keyword>
<evidence type="ECO:0000256" key="1">
    <source>
        <dbReference type="SAM" id="Coils"/>
    </source>
</evidence>
<evidence type="ECO:0000259" key="3">
    <source>
        <dbReference type="PROSITE" id="PS50192"/>
    </source>
</evidence>
<organism evidence="4 5">
    <name type="scientific">Hanseniaspora valbyensis NRRL Y-1626</name>
    <dbReference type="NCBI Taxonomy" id="766949"/>
    <lineage>
        <taxon>Eukaryota</taxon>
        <taxon>Fungi</taxon>
        <taxon>Dikarya</taxon>
        <taxon>Ascomycota</taxon>
        <taxon>Saccharomycotina</taxon>
        <taxon>Saccharomycetes</taxon>
        <taxon>Saccharomycodales</taxon>
        <taxon>Saccharomycodaceae</taxon>
        <taxon>Hanseniaspora</taxon>
    </lineage>
</organism>
<proteinExistence type="predicted"/>
<keyword evidence="2" id="KW-0812">Transmembrane</keyword>
<dbReference type="EMBL" id="LXPE01000011">
    <property type="protein sequence ID" value="OBA27114.1"/>
    <property type="molecule type" value="Genomic_DNA"/>
</dbReference>
<dbReference type="Gene3D" id="1.20.5.110">
    <property type="match status" value="1"/>
</dbReference>
<dbReference type="OrthoDB" id="546861at2759"/>
<feature type="coiled-coil region" evidence="1">
    <location>
        <begin position="120"/>
        <end position="154"/>
    </location>
</feature>
<dbReference type="Proteomes" id="UP000092321">
    <property type="component" value="Unassembled WGS sequence"/>
</dbReference>
<evidence type="ECO:0000256" key="2">
    <source>
        <dbReference type="SAM" id="Phobius"/>
    </source>
</evidence>
<gene>
    <name evidence="4" type="ORF">HANVADRAFT_52645</name>
</gene>
<keyword evidence="1" id="KW-0175">Coiled coil</keyword>
<name>A0A1B7TEG0_9ASCO</name>
<dbReference type="AlphaFoldDB" id="A0A1B7TEG0"/>
<accession>A0A1B7TEG0</accession>
<evidence type="ECO:0000313" key="4">
    <source>
        <dbReference type="EMBL" id="OBA27114.1"/>
    </source>
</evidence>
<feature type="transmembrane region" description="Helical" evidence="2">
    <location>
        <begin position="185"/>
        <end position="209"/>
    </location>
</feature>
<protein>
    <recommendedName>
        <fullName evidence="3">t-SNARE coiled-coil homology domain-containing protein</fullName>
    </recommendedName>
</protein>
<sequence>MNSDDPFYTVFKDLKDQIQEYVNNNIYYTSDHQKNIAIEKDIEETFVDLEHSIHSLTDQEEIQKRELLLTGLRNKYTQFKNTKSSNNIESVIESRDDLHNEISNKTSENIQFNQLESSMMQEQDEQLDAIARTMQSLNKQANMMSEELQDHMDLMGDLEQDMDIAGDKIAQSSNRLDWIYKTNRLVGYNDCCITLLIVVLLLLLIVLIAI</sequence>
<dbReference type="InterPro" id="IPR000727">
    <property type="entry name" value="T_SNARE_dom"/>
</dbReference>
<dbReference type="PROSITE" id="PS50192">
    <property type="entry name" value="T_SNARE"/>
    <property type="match status" value="1"/>
</dbReference>
<comment type="caution">
    <text evidence="4">The sequence shown here is derived from an EMBL/GenBank/DDBJ whole genome shotgun (WGS) entry which is preliminary data.</text>
</comment>
<evidence type="ECO:0000313" key="5">
    <source>
        <dbReference type="Proteomes" id="UP000092321"/>
    </source>
</evidence>
<reference evidence="5" key="1">
    <citation type="journal article" date="2016" name="Proc. Natl. Acad. Sci. U.S.A.">
        <title>Comparative genomics of biotechnologically important yeasts.</title>
        <authorList>
            <person name="Riley R."/>
            <person name="Haridas S."/>
            <person name="Wolfe K.H."/>
            <person name="Lopes M.R."/>
            <person name="Hittinger C.T."/>
            <person name="Goeker M."/>
            <person name="Salamov A.A."/>
            <person name="Wisecaver J.H."/>
            <person name="Long T.M."/>
            <person name="Calvey C.H."/>
            <person name="Aerts A.L."/>
            <person name="Barry K.W."/>
            <person name="Choi C."/>
            <person name="Clum A."/>
            <person name="Coughlan A.Y."/>
            <person name="Deshpande S."/>
            <person name="Douglass A.P."/>
            <person name="Hanson S.J."/>
            <person name="Klenk H.-P."/>
            <person name="LaButti K.M."/>
            <person name="Lapidus A."/>
            <person name="Lindquist E.A."/>
            <person name="Lipzen A.M."/>
            <person name="Meier-Kolthoff J.P."/>
            <person name="Ohm R.A."/>
            <person name="Otillar R.P."/>
            <person name="Pangilinan J.L."/>
            <person name="Peng Y."/>
            <person name="Rokas A."/>
            <person name="Rosa C.A."/>
            <person name="Scheuner C."/>
            <person name="Sibirny A.A."/>
            <person name="Slot J.C."/>
            <person name="Stielow J.B."/>
            <person name="Sun H."/>
            <person name="Kurtzman C.P."/>
            <person name="Blackwell M."/>
            <person name="Grigoriev I.V."/>
            <person name="Jeffries T.W."/>
        </authorList>
    </citation>
    <scope>NUCLEOTIDE SEQUENCE [LARGE SCALE GENOMIC DNA]</scope>
    <source>
        <strain evidence="5">NRRL Y-1626</strain>
    </source>
</reference>
<dbReference type="SUPFAM" id="SSF58038">
    <property type="entry name" value="SNARE fusion complex"/>
    <property type="match status" value="1"/>
</dbReference>
<keyword evidence="5" id="KW-1185">Reference proteome</keyword>
<keyword evidence="2" id="KW-1133">Transmembrane helix</keyword>